<accession>A0A6J7MPN3</accession>
<organism evidence="1">
    <name type="scientific">freshwater metagenome</name>
    <dbReference type="NCBI Taxonomy" id="449393"/>
    <lineage>
        <taxon>unclassified sequences</taxon>
        <taxon>metagenomes</taxon>
        <taxon>ecological metagenomes</taxon>
    </lineage>
</organism>
<dbReference type="EMBL" id="CAFBOH010000106">
    <property type="protein sequence ID" value="CAB4982696.1"/>
    <property type="molecule type" value="Genomic_DNA"/>
</dbReference>
<reference evidence="1" key="1">
    <citation type="submission" date="2020-05" db="EMBL/GenBank/DDBJ databases">
        <authorList>
            <person name="Chiriac C."/>
            <person name="Salcher M."/>
            <person name="Ghai R."/>
            <person name="Kavagutti S V."/>
        </authorList>
    </citation>
    <scope>NUCLEOTIDE SEQUENCE</scope>
</reference>
<name>A0A6J7MPN3_9ZZZZ</name>
<sequence>MLSTHSKYLGDISAGSILTLPLRTASPAALASGATFTNHCLESLGSTVVSQRWQ</sequence>
<gene>
    <name evidence="1" type="ORF">UFOPK3935_00789</name>
</gene>
<proteinExistence type="predicted"/>
<dbReference type="AlphaFoldDB" id="A0A6J7MPN3"/>
<evidence type="ECO:0000313" key="1">
    <source>
        <dbReference type="EMBL" id="CAB4982696.1"/>
    </source>
</evidence>
<protein>
    <submittedName>
        <fullName evidence="1">Unannotated protein</fullName>
    </submittedName>
</protein>